<evidence type="ECO:0000313" key="2">
    <source>
        <dbReference type="EMBL" id="RRA98154.1"/>
    </source>
</evidence>
<comment type="caution">
    <text evidence="2">The sequence shown here is derived from an EMBL/GenBank/DDBJ whole genome shotgun (WGS) entry which is preliminary data.</text>
</comment>
<dbReference type="InterPro" id="IPR009959">
    <property type="entry name" value="Cyclase_SnoaL-like"/>
</dbReference>
<organism evidence="2 3">
    <name type="scientific">Larkinella rosea</name>
    <dbReference type="NCBI Taxonomy" id="2025312"/>
    <lineage>
        <taxon>Bacteria</taxon>
        <taxon>Pseudomonadati</taxon>
        <taxon>Bacteroidota</taxon>
        <taxon>Cytophagia</taxon>
        <taxon>Cytophagales</taxon>
        <taxon>Spirosomataceae</taxon>
        <taxon>Larkinella</taxon>
    </lineage>
</organism>
<sequence>MQTIAENKQIIRDFYRRTVANGDLEFANQIIADDYIQHSPMVKPGKAGLLEALAAMKQLPKPASTTKPFMRLIAEDDLVVTNMSFEMAGQLMAVIDLFRLRNGQVVEHWDAMQKQPETTLNGHPMLDGAVEIEDLPATEANKKTVAEFYERILINRKIEFLSDYVASDLVQHIPEIANGPDGLRQYWQQKGDGFVVQNVLRIISEGNFVVVQADGQLDQKPVTFYDVYRLSQGKIVEQWGVKTTS</sequence>
<dbReference type="GO" id="GO:0030638">
    <property type="term" value="P:polyketide metabolic process"/>
    <property type="evidence" value="ECO:0007669"/>
    <property type="project" value="InterPro"/>
</dbReference>
<evidence type="ECO:0000313" key="3">
    <source>
        <dbReference type="Proteomes" id="UP000271925"/>
    </source>
</evidence>
<dbReference type="SUPFAM" id="SSF54427">
    <property type="entry name" value="NTF2-like"/>
    <property type="match status" value="2"/>
</dbReference>
<name>A0A3P1BAU7_9BACT</name>
<dbReference type="Gene3D" id="3.10.450.50">
    <property type="match status" value="2"/>
</dbReference>
<protein>
    <recommendedName>
        <fullName evidence="1">SnoaL-like domain-containing protein</fullName>
    </recommendedName>
</protein>
<dbReference type="PANTHER" id="PTHR38436">
    <property type="entry name" value="POLYKETIDE CYCLASE SNOAL-LIKE DOMAIN"/>
    <property type="match status" value="1"/>
</dbReference>
<dbReference type="Pfam" id="PF12680">
    <property type="entry name" value="SnoaL_2"/>
    <property type="match status" value="1"/>
</dbReference>
<reference evidence="2 3" key="1">
    <citation type="submission" date="2018-11" db="EMBL/GenBank/DDBJ databases">
        <authorList>
            <person name="Zhou Z."/>
            <person name="Wang G."/>
        </authorList>
    </citation>
    <scope>NUCLEOTIDE SEQUENCE [LARGE SCALE GENOMIC DNA]</scope>
    <source>
        <strain evidence="2 3">KCTC52004</strain>
    </source>
</reference>
<gene>
    <name evidence="2" type="ORF">EHT25_30340</name>
</gene>
<keyword evidence="3" id="KW-1185">Reference proteome</keyword>
<dbReference type="PANTHER" id="PTHR38436:SF1">
    <property type="entry name" value="ESTER CYCLASE"/>
    <property type="match status" value="1"/>
</dbReference>
<dbReference type="Pfam" id="PF07366">
    <property type="entry name" value="SnoaL"/>
    <property type="match status" value="1"/>
</dbReference>
<proteinExistence type="predicted"/>
<accession>A0A3P1BAU7</accession>
<dbReference type="InterPro" id="IPR037401">
    <property type="entry name" value="SnoaL-like"/>
</dbReference>
<evidence type="ECO:0000259" key="1">
    <source>
        <dbReference type="Pfam" id="PF12680"/>
    </source>
</evidence>
<dbReference type="Proteomes" id="UP000271925">
    <property type="component" value="Unassembled WGS sequence"/>
</dbReference>
<dbReference type="OrthoDB" id="9812089at2"/>
<feature type="domain" description="SnoaL-like" evidence="1">
    <location>
        <begin position="145"/>
        <end position="237"/>
    </location>
</feature>
<dbReference type="InterPro" id="IPR032710">
    <property type="entry name" value="NTF2-like_dom_sf"/>
</dbReference>
<dbReference type="EMBL" id="RQJO01000016">
    <property type="protein sequence ID" value="RRA98154.1"/>
    <property type="molecule type" value="Genomic_DNA"/>
</dbReference>
<dbReference type="AlphaFoldDB" id="A0A3P1BAU7"/>